<keyword evidence="2" id="KW-1185">Reference proteome</keyword>
<accession>A0A5N6PV10</accession>
<comment type="caution">
    <text evidence="1">The sequence shown here is derived from an EMBL/GenBank/DDBJ whole genome shotgun (WGS) entry which is preliminary data.</text>
</comment>
<dbReference type="Proteomes" id="UP000326396">
    <property type="component" value="Linkage Group LG10"/>
</dbReference>
<gene>
    <name evidence="1" type="ORF">E3N88_04642</name>
</gene>
<proteinExistence type="predicted"/>
<evidence type="ECO:0000313" key="1">
    <source>
        <dbReference type="EMBL" id="KAD7117374.1"/>
    </source>
</evidence>
<name>A0A5N6PV10_9ASTR</name>
<evidence type="ECO:0000313" key="2">
    <source>
        <dbReference type="Proteomes" id="UP000326396"/>
    </source>
</evidence>
<reference evidence="1 2" key="1">
    <citation type="submission" date="2019-05" db="EMBL/GenBank/DDBJ databases">
        <title>Mikania micrantha, genome provides insights into the molecular mechanism of rapid growth.</title>
        <authorList>
            <person name="Liu B."/>
        </authorList>
    </citation>
    <scope>NUCLEOTIDE SEQUENCE [LARGE SCALE GENOMIC DNA]</scope>
    <source>
        <strain evidence="1">NLD-2019</strain>
        <tissue evidence="1">Leaf</tissue>
    </source>
</reference>
<protein>
    <submittedName>
        <fullName evidence="1">Uncharacterized protein</fullName>
    </submittedName>
</protein>
<dbReference type="AlphaFoldDB" id="A0A5N6PV10"/>
<dbReference type="EMBL" id="SZYD01000002">
    <property type="protein sequence ID" value="KAD7117374.1"/>
    <property type="molecule type" value="Genomic_DNA"/>
</dbReference>
<sequence length="83" mass="8618">MAIGIWGNHKWGIAKGPIGRPDGRPENEGSIVEESGWVNGCIWNMGGPLLSQAISALDCVSAITTGGSKPNDWKSAYGTGGFS</sequence>
<organism evidence="1 2">
    <name type="scientific">Mikania micrantha</name>
    <name type="common">bitter vine</name>
    <dbReference type="NCBI Taxonomy" id="192012"/>
    <lineage>
        <taxon>Eukaryota</taxon>
        <taxon>Viridiplantae</taxon>
        <taxon>Streptophyta</taxon>
        <taxon>Embryophyta</taxon>
        <taxon>Tracheophyta</taxon>
        <taxon>Spermatophyta</taxon>
        <taxon>Magnoliopsida</taxon>
        <taxon>eudicotyledons</taxon>
        <taxon>Gunneridae</taxon>
        <taxon>Pentapetalae</taxon>
        <taxon>asterids</taxon>
        <taxon>campanulids</taxon>
        <taxon>Asterales</taxon>
        <taxon>Asteraceae</taxon>
        <taxon>Asteroideae</taxon>
        <taxon>Heliantheae alliance</taxon>
        <taxon>Eupatorieae</taxon>
        <taxon>Mikania</taxon>
    </lineage>
</organism>